<dbReference type="PROSITE" id="PS51471">
    <property type="entry name" value="FE2OG_OXY"/>
    <property type="match status" value="1"/>
</dbReference>
<evidence type="ECO:0000256" key="13">
    <source>
        <dbReference type="ARBA" id="ARBA00023180"/>
    </source>
</evidence>
<evidence type="ECO:0000259" key="15">
    <source>
        <dbReference type="PROSITE" id="PS51471"/>
    </source>
</evidence>
<dbReference type="InterPro" id="IPR006620">
    <property type="entry name" value="Pro_4_hyd_alph"/>
</dbReference>
<evidence type="ECO:0000256" key="10">
    <source>
        <dbReference type="ARBA" id="ARBA00022964"/>
    </source>
</evidence>
<dbReference type="InterPro" id="IPR044862">
    <property type="entry name" value="Pro_4_hyd_alph_FE2OG_OXY"/>
</dbReference>
<evidence type="ECO:0000256" key="1">
    <source>
        <dbReference type="ARBA" id="ARBA00001961"/>
    </source>
</evidence>
<evidence type="ECO:0000256" key="2">
    <source>
        <dbReference type="ARBA" id="ARBA00001962"/>
    </source>
</evidence>
<dbReference type="RefSeq" id="XP_016841537.1">
    <property type="nucleotide sequence ID" value="XM_016986048.3"/>
</dbReference>
<protein>
    <recommendedName>
        <fullName evidence="4">procollagen-proline 3-dioxygenase</fullName>
        <ecNumber evidence="4">1.14.11.7</ecNumber>
    </recommendedName>
</protein>
<feature type="domain" description="Fe2OG dioxygenase" evidence="15">
    <location>
        <begin position="530"/>
        <end position="644"/>
    </location>
</feature>
<dbReference type="SMART" id="SM00702">
    <property type="entry name" value="P4Hc"/>
    <property type="match status" value="1"/>
</dbReference>
<comment type="similarity">
    <text evidence="3">Belongs to the leprecan family.</text>
</comment>
<evidence type="ECO:0000256" key="14">
    <source>
        <dbReference type="SAM" id="SignalP"/>
    </source>
</evidence>
<dbReference type="InterPro" id="IPR056585">
    <property type="entry name" value="Leprecan_dom"/>
</dbReference>
<dbReference type="InterPro" id="IPR011990">
    <property type="entry name" value="TPR-like_helical_dom_sf"/>
</dbReference>
<keyword evidence="5" id="KW-0479">Metal-binding</keyword>
<keyword evidence="10" id="KW-0223">Dioxygenase</keyword>
<organism evidence="16 17">
    <name type="scientific">Nasonia vitripennis</name>
    <name type="common">Parasitic wasp</name>
    <dbReference type="NCBI Taxonomy" id="7425"/>
    <lineage>
        <taxon>Eukaryota</taxon>
        <taxon>Metazoa</taxon>
        <taxon>Ecdysozoa</taxon>
        <taxon>Arthropoda</taxon>
        <taxon>Hexapoda</taxon>
        <taxon>Insecta</taxon>
        <taxon>Pterygota</taxon>
        <taxon>Neoptera</taxon>
        <taxon>Endopterygota</taxon>
        <taxon>Hymenoptera</taxon>
        <taxon>Apocrita</taxon>
        <taxon>Proctotrupomorpha</taxon>
        <taxon>Chalcidoidea</taxon>
        <taxon>Pteromalidae</taxon>
        <taxon>Pteromalinae</taxon>
        <taxon>Nasonia</taxon>
    </lineage>
</organism>
<evidence type="ECO:0000256" key="6">
    <source>
        <dbReference type="ARBA" id="ARBA00022729"/>
    </source>
</evidence>
<feature type="signal peptide" evidence="14">
    <location>
        <begin position="1"/>
        <end position="22"/>
    </location>
</feature>
<dbReference type="EnsemblMetazoa" id="XM_016986048">
    <property type="protein sequence ID" value="XP_016841537"/>
    <property type="gene ID" value="LOC100123941"/>
</dbReference>
<evidence type="ECO:0000256" key="8">
    <source>
        <dbReference type="ARBA" id="ARBA00022803"/>
    </source>
</evidence>
<reference evidence="16" key="1">
    <citation type="submission" date="2021-01" db="UniProtKB">
        <authorList>
            <consortium name="EnsemblMetazoa"/>
        </authorList>
    </citation>
    <scope>IDENTIFICATION</scope>
</reference>
<comment type="cofactor">
    <cofactor evidence="2">
        <name>Fe cation</name>
        <dbReference type="ChEBI" id="CHEBI:24875"/>
    </cofactor>
</comment>
<keyword evidence="11" id="KW-0560">Oxidoreductase</keyword>
<dbReference type="Proteomes" id="UP000002358">
    <property type="component" value="Chromosome 5"/>
</dbReference>
<evidence type="ECO:0000256" key="4">
    <source>
        <dbReference type="ARBA" id="ARBA00012262"/>
    </source>
</evidence>
<dbReference type="PANTHER" id="PTHR14049">
    <property type="entry name" value="LEPRECAN 1"/>
    <property type="match status" value="1"/>
</dbReference>
<dbReference type="OrthoDB" id="8517835at2759"/>
<keyword evidence="6 14" id="KW-0732">Signal</keyword>
<evidence type="ECO:0000313" key="17">
    <source>
        <dbReference type="Proteomes" id="UP000002358"/>
    </source>
</evidence>
<keyword evidence="13" id="KW-0325">Glycoprotein</keyword>
<dbReference type="EC" id="1.14.11.7" evidence="4"/>
<dbReference type="InterPro" id="IPR039575">
    <property type="entry name" value="P3H"/>
</dbReference>
<keyword evidence="17" id="KW-1185">Reference proteome</keyword>
<comment type="cofactor">
    <cofactor evidence="1">
        <name>L-ascorbate</name>
        <dbReference type="ChEBI" id="CHEBI:38290"/>
    </cofactor>
</comment>
<dbReference type="Pfam" id="PF23557">
    <property type="entry name" value="TPR_leprecan"/>
    <property type="match status" value="1"/>
</dbReference>
<dbReference type="GeneID" id="100123941"/>
<dbReference type="GO" id="GO:0031418">
    <property type="term" value="F:L-ascorbic acid binding"/>
    <property type="evidence" value="ECO:0007669"/>
    <property type="project" value="InterPro"/>
</dbReference>
<keyword evidence="7" id="KW-0677">Repeat</keyword>
<evidence type="ECO:0000256" key="11">
    <source>
        <dbReference type="ARBA" id="ARBA00023002"/>
    </source>
</evidence>
<evidence type="ECO:0000256" key="5">
    <source>
        <dbReference type="ARBA" id="ARBA00022723"/>
    </source>
</evidence>
<dbReference type="GO" id="GO:0005506">
    <property type="term" value="F:iron ion binding"/>
    <property type="evidence" value="ECO:0007669"/>
    <property type="project" value="InterPro"/>
</dbReference>
<dbReference type="Pfam" id="PF13640">
    <property type="entry name" value="2OG-FeII_Oxy_3"/>
    <property type="match status" value="1"/>
</dbReference>
<keyword evidence="12" id="KW-0408">Iron</keyword>
<evidence type="ECO:0000256" key="7">
    <source>
        <dbReference type="ARBA" id="ARBA00022737"/>
    </source>
</evidence>
<keyword evidence="8" id="KW-0802">TPR repeat</keyword>
<evidence type="ECO:0000313" key="16">
    <source>
        <dbReference type="EnsemblMetazoa" id="XP_016841537"/>
    </source>
</evidence>
<dbReference type="GO" id="GO:0019797">
    <property type="term" value="F:procollagen-proline 3-dioxygenase activity"/>
    <property type="evidence" value="ECO:0007669"/>
    <property type="project" value="UniProtKB-EC"/>
</dbReference>
<proteinExistence type="inferred from homology"/>
<dbReference type="Gene3D" id="2.60.120.620">
    <property type="entry name" value="q2cbj1_9rhob like domain"/>
    <property type="match status" value="1"/>
</dbReference>
<evidence type="ECO:0000256" key="3">
    <source>
        <dbReference type="ARBA" id="ARBA00006487"/>
    </source>
</evidence>
<sequence length="697" mass="81283">MFGPYLALALLLVLTPIRRAQEDEDDKRREAAMREEIVSNATVLETYEAAVQAYLDEDWDACIQGFRDMMHKYKNYRNMVIKCRRKCRTEMDEGFSPLYRENIEDLHFYEKKVKETLCLLQCNQEYRDLAGKRALQRLPKKTEYKIMMQQHYEYLHGCYYQKKYYQEAANAVFTYLIYNPTHKASQASLAYYMGLPQVNNETVRNLEVQPFFKDYVSGVTAYENEYYEEAVEKLEFSLKSFFEAEEQCRFYCEGPFDQGWSPEFTTAVSNHFVFDLHCKRRCSRVLSTLNGDYRADFLVNHFNYLQFAYYKLGDLRKACETVETFLLFFPSDDTMLANKEFYASLPIVDEDYFTPRQDVVSYVKRQEYEKLLLRYIAEEFNAFEDKVEASESKSKDDTDVNEIKVFLLNHYIGVATNATLPKINAITDKYDLGDDSRFLVEGLINQADCESIIRIAEMTSWEGDGYENNQSPHSEFERFEGVTIGRLAMLAYYGILEPELLKLILRVTETVRQETQRIVKVNQQLYITYTHLVCRTALPGSPVNRSDYSHRIHADNCLAQNDGSCLSESPAYVHRDYSSILYLNDNFQGGDFIFVKDKNASTIESTIRPRCGRMLSFSSGSRNLHGVTAVTQGKRCALGIWFTLQADFEDLDRDLAEAVLEKIQLDGTEKLTESLTDAESYHRHKRMLIRRLLKRIV</sequence>
<keyword evidence="9" id="KW-0256">Endoplasmic reticulum</keyword>
<evidence type="ECO:0000256" key="12">
    <source>
        <dbReference type="ARBA" id="ARBA00023004"/>
    </source>
</evidence>
<dbReference type="AlphaFoldDB" id="A0A7M7M297"/>
<feature type="chain" id="PRO_5029679206" description="procollagen-proline 3-dioxygenase" evidence="14">
    <location>
        <begin position="23"/>
        <end position="697"/>
    </location>
</feature>
<dbReference type="KEGG" id="nvi:100123941"/>
<name>A0A7M7M297_NASVI</name>
<dbReference type="GO" id="GO:0032963">
    <property type="term" value="P:collagen metabolic process"/>
    <property type="evidence" value="ECO:0007669"/>
    <property type="project" value="InterPro"/>
</dbReference>
<dbReference type="InParanoid" id="A0A7M7M297"/>
<evidence type="ECO:0000256" key="9">
    <source>
        <dbReference type="ARBA" id="ARBA00022824"/>
    </source>
</evidence>
<dbReference type="SMR" id="A0A7M7M297"/>
<dbReference type="Gene3D" id="1.25.40.10">
    <property type="entry name" value="Tetratricopeptide repeat domain"/>
    <property type="match status" value="1"/>
</dbReference>
<dbReference type="PANTHER" id="PTHR14049:SF9">
    <property type="entry name" value="PROCOLLAGEN-PROLINE 3-DIOXYGENASE"/>
    <property type="match status" value="1"/>
</dbReference>
<accession>A0A7M7M297</accession>
<dbReference type="InterPro" id="IPR005123">
    <property type="entry name" value="Oxoglu/Fe-dep_dioxygenase_dom"/>
</dbReference>